<dbReference type="EMBL" id="JQCH01000011">
    <property type="protein sequence ID" value="KRO09829.1"/>
    <property type="molecule type" value="Genomic_DNA"/>
</dbReference>
<protein>
    <submittedName>
        <fullName evidence="4">Choloylglycine hydrolase</fullName>
    </submittedName>
</protein>
<sequence>MAVSTFQIKPLSNLIIHAIIAGIDVKTTKEGAQMCTSLTMNTQDHHQLFGRTMDFPTKTPWQLTFLPSQHQWQPYTSSQVFNSKYSILGGMRHIANHFLIGDGINEAGLCCAELYFPIEANYHSSPVNGKLNLSPQDFTNWLLSENSSIAEINSKLDQIALIGTDWYDHDGIYPFHWLLTDKTGQTAIVEPTKLTLHLQSDPVNVLTNTPSIEKHISNLNQFLQLHGNHFDETTISAIQNFNGPLPSKHIPTDRFIQAAITRWKSQPTNVANGKNTLFNFLETVRIPKENDRHDYTHYESVIDVNSLTYWFKNTANNKIIITTLETAINNYATTHIFNMEELK</sequence>
<dbReference type="GO" id="GO:0016787">
    <property type="term" value="F:hydrolase activity"/>
    <property type="evidence" value="ECO:0007669"/>
    <property type="project" value="UniProtKB-KW"/>
</dbReference>
<evidence type="ECO:0000256" key="1">
    <source>
        <dbReference type="ARBA" id="ARBA00006625"/>
    </source>
</evidence>
<dbReference type="InterPro" id="IPR029055">
    <property type="entry name" value="Ntn_hydrolases_N"/>
</dbReference>
<dbReference type="SUPFAM" id="SSF56235">
    <property type="entry name" value="N-terminal nucleophile aminohydrolases (Ntn hydrolases)"/>
    <property type="match status" value="1"/>
</dbReference>
<comment type="caution">
    <text evidence="4">The sequence shown here is derived from an EMBL/GenBank/DDBJ whole genome shotgun (WGS) entry which is preliminary data.</text>
</comment>
<dbReference type="PANTHER" id="PTHR35527">
    <property type="entry name" value="CHOLOYLGLYCINE HYDROLASE"/>
    <property type="match status" value="1"/>
</dbReference>
<dbReference type="PANTHER" id="PTHR35527:SF2">
    <property type="entry name" value="HYDROLASE"/>
    <property type="match status" value="1"/>
</dbReference>
<accession>A0ABR5Q7K3</accession>
<organism evidence="4 5">
    <name type="scientific">Paucilactobacillus hokkaidonensis</name>
    <dbReference type="NCBI Taxonomy" id="1193095"/>
    <lineage>
        <taxon>Bacteria</taxon>
        <taxon>Bacillati</taxon>
        <taxon>Bacillota</taxon>
        <taxon>Bacilli</taxon>
        <taxon>Lactobacillales</taxon>
        <taxon>Lactobacillaceae</taxon>
        <taxon>Paucilactobacillus</taxon>
    </lineage>
</organism>
<name>A0ABR5Q7K3_9LACO</name>
<reference evidence="4 5" key="1">
    <citation type="journal article" date="2015" name="Genome Announc.">
        <title>Expanding the biotechnology potential of lactobacilli through comparative genomics of 213 strains and associated genera.</title>
        <authorList>
            <person name="Sun Z."/>
            <person name="Harris H.M."/>
            <person name="McCann A."/>
            <person name="Guo C."/>
            <person name="Argimon S."/>
            <person name="Zhang W."/>
            <person name="Yang X."/>
            <person name="Jeffery I.B."/>
            <person name="Cooney J.C."/>
            <person name="Kagawa T.F."/>
            <person name="Liu W."/>
            <person name="Song Y."/>
            <person name="Salvetti E."/>
            <person name="Wrobel A."/>
            <person name="Rasinkangas P."/>
            <person name="Parkhill J."/>
            <person name="Rea M.C."/>
            <person name="O'Sullivan O."/>
            <person name="Ritari J."/>
            <person name="Douillard F.P."/>
            <person name="Paul Ross R."/>
            <person name="Yang R."/>
            <person name="Briner A.E."/>
            <person name="Felis G.E."/>
            <person name="de Vos W.M."/>
            <person name="Barrangou R."/>
            <person name="Klaenhammer T.R."/>
            <person name="Caufield P.W."/>
            <person name="Cui Y."/>
            <person name="Zhang H."/>
            <person name="O'Toole P.W."/>
        </authorList>
    </citation>
    <scope>NUCLEOTIDE SEQUENCE [LARGE SCALE GENOMIC DNA]</scope>
    <source>
        <strain evidence="4 5">DSM 26202</strain>
    </source>
</reference>
<evidence type="ECO:0000313" key="5">
    <source>
        <dbReference type="Proteomes" id="UP000051884"/>
    </source>
</evidence>
<keyword evidence="2 4" id="KW-0378">Hydrolase</keyword>
<dbReference type="Proteomes" id="UP000051884">
    <property type="component" value="Unassembled WGS sequence"/>
</dbReference>
<dbReference type="InterPro" id="IPR029132">
    <property type="entry name" value="CBAH/NAAA_C"/>
</dbReference>
<dbReference type="InterPro" id="IPR052193">
    <property type="entry name" value="Peptidase_C59"/>
</dbReference>
<dbReference type="Pfam" id="PF02275">
    <property type="entry name" value="CBAH"/>
    <property type="match status" value="1"/>
</dbReference>
<evidence type="ECO:0000313" key="4">
    <source>
        <dbReference type="EMBL" id="KRO09829.1"/>
    </source>
</evidence>
<keyword evidence="5" id="KW-1185">Reference proteome</keyword>
<evidence type="ECO:0000259" key="3">
    <source>
        <dbReference type="Pfam" id="PF02275"/>
    </source>
</evidence>
<evidence type="ECO:0000256" key="2">
    <source>
        <dbReference type="ARBA" id="ARBA00022801"/>
    </source>
</evidence>
<comment type="similarity">
    <text evidence="1">Belongs to the peptidase C59 family.</text>
</comment>
<feature type="domain" description="Choloylglycine hydrolase/NAAA C-terminal" evidence="3">
    <location>
        <begin position="35"/>
        <end position="325"/>
    </location>
</feature>
<gene>
    <name evidence="4" type="ORF">IV59_GL000297</name>
</gene>
<dbReference type="Gene3D" id="3.60.60.10">
    <property type="entry name" value="Penicillin V Acylase, Chain A"/>
    <property type="match status" value="1"/>
</dbReference>
<proteinExistence type="inferred from homology"/>